<accession>A0A6J6GAL0</accession>
<dbReference type="Pfam" id="PF13191">
    <property type="entry name" value="AAA_16"/>
    <property type="match status" value="1"/>
</dbReference>
<keyword evidence="1" id="KW-0547">Nucleotide-binding</keyword>
<dbReference type="SMART" id="SM00421">
    <property type="entry name" value="HTH_LUXR"/>
    <property type="match status" value="1"/>
</dbReference>
<dbReference type="AlphaFoldDB" id="A0A6J6GAL0"/>
<dbReference type="EMBL" id="CAEZSR010000273">
    <property type="protein sequence ID" value="CAB4596214.1"/>
    <property type="molecule type" value="Genomic_DNA"/>
</dbReference>
<evidence type="ECO:0000259" key="3">
    <source>
        <dbReference type="PROSITE" id="PS50043"/>
    </source>
</evidence>
<dbReference type="InterPro" id="IPR016032">
    <property type="entry name" value="Sig_transdc_resp-reg_C-effctor"/>
</dbReference>
<dbReference type="InterPro" id="IPR027417">
    <property type="entry name" value="P-loop_NTPase"/>
</dbReference>
<dbReference type="SUPFAM" id="SSF48452">
    <property type="entry name" value="TPR-like"/>
    <property type="match status" value="2"/>
</dbReference>
<dbReference type="SUPFAM" id="SSF52540">
    <property type="entry name" value="P-loop containing nucleoside triphosphate hydrolases"/>
    <property type="match status" value="1"/>
</dbReference>
<dbReference type="PROSITE" id="PS00622">
    <property type="entry name" value="HTH_LUXR_1"/>
    <property type="match status" value="1"/>
</dbReference>
<dbReference type="Pfam" id="PF00196">
    <property type="entry name" value="GerE"/>
    <property type="match status" value="1"/>
</dbReference>
<dbReference type="GO" id="GO:0005737">
    <property type="term" value="C:cytoplasm"/>
    <property type="evidence" value="ECO:0007669"/>
    <property type="project" value="TreeGrafter"/>
</dbReference>
<dbReference type="Gene3D" id="3.40.50.300">
    <property type="entry name" value="P-loop containing nucleotide triphosphate hydrolases"/>
    <property type="match status" value="1"/>
</dbReference>
<dbReference type="InterPro" id="IPR041664">
    <property type="entry name" value="AAA_16"/>
</dbReference>
<evidence type="ECO:0000313" key="4">
    <source>
        <dbReference type="EMBL" id="CAB4596214.1"/>
    </source>
</evidence>
<keyword evidence="2" id="KW-0067">ATP-binding</keyword>
<dbReference type="GO" id="GO:0004016">
    <property type="term" value="F:adenylate cyclase activity"/>
    <property type="evidence" value="ECO:0007669"/>
    <property type="project" value="TreeGrafter"/>
</dbReference>
<dbReference type="GO" id="GO:0005524">
    <property type="term" value="F:ATP binding"/>
    <property type="evidence" value="ECO:0007669"/>
    <property type="project" value="UniProtKB-KW"/>
</dbReference>
<dbReference type="InterPro" id="IPR000792">
    <property type="entry name" value="Tscrpt_reg_LuxR_C"/>
</dbReference>
<dbReference type="PRINTS" id="PR00038">
    <property type="entry name" value="HTHLUXR"/>
</dbReference>
<dbReference type="Gene3D" id="1.25.40.10">
    <property type="entry name" value="Tetratricopeptide repeat domain"/>
    <property type="match status" value="1"/>
</dbReference>
<reference evidence="4" key="1">
    <citation type="submission" date="2020-05" db="EMBL/GenBank/DDBJ databases">
        <authorList>
            <person name="Chiriac C."/>
            <person name="Salcher M."/>
            <person name="Ghai R."/>
            <person name="Kavagutti S V."/>
        </authorList>
    </citation>
    <scope>NUCLEOTIDE SEQUENCE</scope>
</reference>
<evidence type="ECO:0000256" key="2">
    <source>
        <dbReference type="ARBA" id="ARBA00022840"/>
    </source>
</evidence>
<dbReference type="CDD" id="cd06170">
    <property type="entry name" value="LuxR_C_like"/>
    <property type="match status" value="1"/>
</dbReference>
<proteinExistence type="predicted"/>
<sequence>MQRELVGRRKDLDHLVAWLGAPSSHAVAVELVGEPGIGKTALLDMALGELRGGSLARIAATAVEQRLTWTGLAQLVRAWPHGDVAALTRAQRRSLDAAIGLDDEPAEPGLVAGALASLLDHAAARGLVVLAVDDAHWLDEATAGVIAFAVRANRGRPVRLVSARRPVPSPLEPGRLVDPASFHSLVLSGLSTAAVHDLLSTSALQLTRPQLVHVHRATGGNPLHVIELARRVRDGEPVDDAVRQTSLESVIGQRVRSLPGAALTVLGAAALTATPTTAVLGRCFDDATLTDALIGAERAQLITVAGSTVRFVHPTVGAAAEAALGAVERSRLHRLLAEAVDDDERALHLDASTDGTDEGVADALDVAARSAWDRGAVEVGARRMTRAIERTPEASIDARWERRIALANMLLDLGAGRDAIDCIDVGSEASPPHDAELAARVVRIRATCRFHANDEATAARELSALVGTLPPGHPTRVDALVAQARMTVFLDVAQSVEVATMAAAEAPATGDQVLIDVTAACALSSRFLAGEPITMPSGATSDSRRLTASELLDELLLWSDDLERAEPAILDRIANAEQRGDLATVANISLQAADARMRRGDPRGALERSERALEVASVMDDRAWIANCHAWMSLANAYLSDVAAARRHLEAAARSTDELSLTDQVAVRSSIGIAALLGDDPSTAVASFRRAREVTLQLRLHDCNALPFRVQMVEALLAVDHLDEAREVSAELMRFATAAGRRRGISDAHRATALVAAAEGDLDRARSCIEAAIAEHDGLPGPLEGAWSRLVAGVIERRARKRAVARAYFEQARDACRAAGIEALARRADVELARTGGRASTDTGALTPAEAQVARLVVSGHTNVEVAALLHMSTKTVEANLTRIYRKLGVRSRTELAARAPS</sequence>
<organism evidence="4">
    <name type="scientific">freshwater metagenome</name>
    <dbReference type="NCBI Taxonomy" id="449393"/>
    <lineage>
        <taxon>unclassified sequences</taxon>
        <taxon>metagenomes</taxon>
        <taxon>ecological metagenomes</taxon>
    </lineage>
</organism>
<dbReference type="SUPFAM" id="SSF46894">
    <property type="entry name" value="C-terminal effector domain of the bipartite response regulators"/>
    <property type="match status" value="1"/>
</dbReference>
<dbReference type="PANTHER" id="PTHR16305">
    <property type="entry name" value="TESTICULAR SOLUBLE ADENYLYL CYCLASE"/>
    <property type="match status" value="1"/>
</dbReference>
<name>A0A6J6GAL0_9ZZZZ</name>
<dbReference type="GO" id="GO:0006355">
    <property type="term" value="P:regulation of DNA-templated transcription"/>
    <property type="evidence" value="ECO:0007669"/>
    <property type="project" value="InterPro"/>
</dbReference>
<dbReference type="InterPro" id="IPR011990">
    <property type="entry name" value="TPR-like_helical_dom_sf"/>
</dbReference>
<dbReference type="PROSITE" id="PS50043">
    <property type="entry name" value="HTH_LUXR_2"/>
    <property type="match status" value="1"/>
</dbReference>
<dbReference type="InterPro" id="IPR036388">
    <property type="entry name" value="WH-like_DNA-bd_sf"/>
</dbReference>
<evidence type="ECO:0000256" key="1">
    <source>
        <dbReference type="ARBA" id="ARBA00022741"/>
    </source>
</evidence>
<gene>
    <name evidence="4" type="ORF">UFOPK1493_04018</name>
</gene>
<feature type="domain" description="HTH luxR-type" evidence="3">
    <location>
        <begin position="839"/>
        <end position="902"/>
    </location>
</feature>
<dbReference type="Gene3D" id="1.10.10.10">
    <property type="entry name" value="Winged helix-like DNA-binding domain superfamily/Winged helix DNA-binding domain"/>
    <property type="match status" value="1"/>
</dbReference>
<dbReference type="PANTHER" id="PTHR16305:SF35">
    <property type="entry name" value="TRANSCRIPTIONAL ACTIVATOR DOMAIN"/>
    <property type="match status" value="1"/>
</dbReference>
<dbReference type="GO" id="GO:0003677">
    <property type="term" value="F:DNA binding"/>
    <property type="evidence" value="ECO:0007669"/>
    <property type="project" value="InterPro"/>
</dbReference>
<protein>
    <submittedName>
        <fullName evidence="4">Unannotated protein</fullName>
    </submittedName>
</protein>